<evidence type="ECO:0000313" key="1">
    <source>
        <dbReference type="Proteomes" id="UP000790787"/>
    </source>
</evidence>
<evidence type="ECO:0000313" key="2">
    <source>
        <dbReference type="RefSeq" id="XP_075099035.1"/>
    </source>
</evidence>
<accession>A0AC58TP85</accession>
<reference evidence="2" key="2">
    <citation type="submission" date="2025-08" db="UniProtKB">
        <authorList>
            <consortium name="RefSeq"/>
        </authorList>
    </citation>
    <scope>IDENTIFICATION</scope>
    <source>
        <tissue evidence="2">Leaf</tissue>
    </source>
</reference>
<keyword evidence="1" id="KW-1185">Reference proteome</keyword>
<reference evidence="1" key="1">
    <citation type="journal article" date="2014" name="Nat. Commun.">
        <title>The tobacco genome sequence and its comparison with those of tomato and potato.</title>
        <authorList>
            <person name="Sierro N."/>
            <person name="Battey J.N."/>
            <person name="Ouadi S."/>
            <person name="Bakaher N."/>
            <person name="Bovet L."/>
            <person name="Willig A."/>
            <person name="Goepfert S."/>
            <person name="Peitsch M.C."/>
            <person name="Ivanov N.V."/>
        </authorList>
    </citation>
    <scope>NUCLEOTIDE SEQUENCE [LARGE SCALE GENOMIC DNA]</scope>
</reference>
<protein>
    <submittedName>
        <fullName evidence="2">Uncharacterized protein LOC142175924</fullName>
    </submittedName>
</protein>
<organism evidence="1 2">
    <name type="scientific">Nicotiana tabacum</name>
    <name type="common">Common tobacco</name>
    <dbReference type="NCBI Taxonomy" id="4097"/>
    <lineage>
        <taxon>Eukaryota</taxon>
        <taxon>Viridiplantae</taxon>
        <taxon>Streptophyta</taxon>
        <taxon>Embryophyta</taxon>
        <taxon>Tracheophyta</taxon>
        <taxon>Spermatophyta</taxon>
        <taxon>Magnoliopsida</taxon>
        <taxon>eudicotyledons</taxon>
        <taxon>Gunneridae</taxon>
        <taxon>Pentapetalae</taxon>
        <taxon>asterids</taxon>
        <taxon>lamiids</taxon>
        <taxon>Solanales</taxon>
        <taxon>Solanaceae</taxon>
        <taxon>Nicotianoideae</taxon>
        <taxon>Nicotianeae</taxon>
        <taxon>Nicotiana</taxon>
    </lineage>
</organism>
<dbReference type="RefSeq" id="XP_075099035.1">
    <property type="nucleotide sequence ID" value="XM_075242934.1"/>
</dbReference>
<name>A0AC58TP85_TOBAC</name>
<dbReference type="Proteomes" id="UP000790787">
    <property type="component" value="Chromosome 22"/>
</dbReference>
<sequence length="358" mass="41599">MASRKLRPYFQCHPISVITTFPLRNILHKQELSSRLAKWAIEFSEYDIIYQPRTAIKLLVLVDFVAYFSTNLVLGLFTDGSSNVKGVVLGIVLIPPSREVIRQPIKCYPITNNEAEYEAMIAGLELERELGIEQIVIKSDSLLVVNQMQGTYIAREKRMQQYLEKMFGGPLARCLGPSQTEYVMREVHERHWGNHIRGRSLVKKLIRAGYYWPKMEEEVENVVARYDKEALIPVEIGKPSTRYTHATEEANKEELRVNLDLLEETREATLIQMAAQKQMIERYYNRKANLRYFKIGDFVLKKVFWSTKVANAGKLSPNWEGPYRVRGIAGKRAYELETMDGKVLSLNWNAVYLKRYYF</sequence>
<gene>
    <name evidence="2" type="primary">LOC142175924</name>
</gene>
<proteinExistence type="predicted"/>